<name>A0A2Y8ZM45_9MICO</name>
<gene>
    <name evidence="3" type="ORF">SAMN04489750_0625</name>
</gene>
<reference evidence="4" key="1">
    <citation type="submission" date="2016-10" db="EMBL/GenBank/DDBJ databases">
        <authorList>
            <person name="Varghese N."/>
            <person name="Submissions S."/>
        </authorList>
    </citation>
    <scope>NUCLEOTIDE SEQUENCE [LARGE SCALE GENOMIC DNA]</scope>
    <source>
        <strain evidence="4">DSM 22951</strain>
    </source>
</reference>
<protein>
    <recommendedName>
        <fullName evidence="2">PKD domain-containing protein</fullName>
    </recommendedName>
</protein>
<dbReference type="Proteomes" id="UP000250028">
    <property type="component" value="Unassembled WGS sequence"/>
</dbReference>
<sequence length="256" mass="27406">MTAAETKGQPTYIEKDVVEGGKKVRKKVPLVYSVPMNCPGNGPEDADGGNACGQAMTGCQYVPDASGPYVKIYRHPEDETTPVNWEFVGNTCYTSLLPGGADRPQLTMAMIVKEWKQTPFAKPGLSIQPVNNRTLVTLPTYFALVWPQAGYQPGEVRATTLIGHRVEIRPTFKSNNFQFGDGAGSGPTQSSGGAYPNGDITHAYNDPGTFTVGVSTTYGGQFRVDGGDWADIPGTATIAGPTQQVQVLTSTNRLVR</sequence>
<dbReference type="AlphaFoldDB" id="A0A2Y8ZM45"/>
<evidence type="ECO:0000259" key="2">
    <source>
        <dbReference type="PROSITE" id="PS50093"/>
    </source>
</evidence>
<evidence type="ECO:0000313" key="3">
    <source>
        <dbReference type="EMBL" id="SSA33350.1"/>
    </source>
</evidence>
<dbReference type="InterPro" id="IPR000601">
    <property type="entry name" value="PKD_dom"/>
</dbReference>
<accession>A0A2Y8ZM45</accession>
<feature type="domain" description="PKD" evidence="2">
    <location>
        <begin position="177"/>
        <end position="217"/>
    </location>
</feature>
<evidence type="ECO:0000256" key="1">
    <source>
        <dbReference type="SAM" id="MobiDB-lite"/>
    </source>
</evidence>
<feature type="region of interest" description="Disordered" evidence="1">
    <location>
        <begin position="177"/>
        <end position="200"/>
    </location>
</feature>
<organism evidence="3 4">
    <name type="scientific">Branchiibius hedensis</name>
    <dbReference type="NCBI Taxonomy" id="672460"/>
    <lineage>
        <taxon>Bacteria</taxon>
        <taxon>Bacillati</taxon>
        <taxon>Actinomycetota</taxon>
        <taxon>Actinomycetes</taxon>
        <taxon>Micrococcales</taxon>
        <taxon>Dermacoccaceae</taxon>
        <taxon>Branchiibius</taxon>
    </lineage>
</organism>
<dbReference type="PROSITE" id="PS50093">
    <property type="entry name" value="PKD"/>
    <property type="match status" value="1"/>
</dbReference>
<dbReference type="RefSeq" id="WP_146202469.1">
    <property type="nucleotide sequence ID" value="NZ_QGDN01000001.1"/>
</dbReference>
<dbReference type="EMBL" id="UESZ01000001">
    <property type="protein sequence ID" value="SSA33350.1"/>
    <property type="molecule type" value="Genomic_DNA"/>
</dbReference>
<proteinExistence type="predicted"/>
<keyword evidence="4" id="KW-1185">Reference proteome</keyword>
<evidence type="ECO:0000313" key="4">
    <source>
        <dbReference type="Proteomes" id="UP000250028"/>
    </source>
</evidence>
<dbReference type="OrthoDB" id="5192284at2"/>